<evidence type="ECO:0000313" key="2">
    <source>
        <dbReference type="Proteomes" id="UP000246464"/>
    </source>
</evidence>
<dbReference type="AlphaFoldDB" id="A0A2U9CQ33"/>
<reference evidence="1 2" key="1">
    <citation type="submission" date="2017-12" db="EMBL/GenBank/DDBJ databases">
        <title>Integrating genomic resources of turbot (Scophthalmus maximus) in depth evaluation of genetic and physical mapping variation across individuals.</title>
        <authorList>
            <person name="Martinez P."/>
        </authorList>
    </citation>
    <scope>NUCLEOTIDE SEQUENCE [LARGE SCALE GENOMIC DNA]</scope>
</reference>
<evidence type="ECO:0000313" key="1">
    <source>
        <dbReference type="EMBL" id="AWP16792.1"/>
    </source>
</evidence>
<dbReference type="Proteomes" id="UP000246464">
    <property type="component" value="Chromosome 17"/>
</dbReference>
<proteinExistence type="predicted"/>
<name>A0A2U9CQ33_SCOMX</name>
<dbReference type="EMBL" id="CP026259">
    <property type="protein sequence ID" value="AWP16792.1"/>
    <property type="molecule type" value="Genomic_DNA"/>
</dbReference>
<organism evidence="1 2">
    <name type="scientific">Scophthalmus maximus</name>
    <name type="common">Turbot</name>
    <name type="synonym">Psetta maxima</name>
    <dbReference type="NCBI Taxonomy" id="52904"/>
    <lineage>
        <taxon>Eukaryota</taxon>
        <taxon>Metazoa</taxon>
        <taxon>Chordata</taxon>
        <taxon>Craniata</taxon>
        <taxon>Vertebrata</taxon>
        <taxon>Euteleostomi</taxon>
        <taxon>Actinopterygii</taxon>
        <taxon>Neopterygii</taxon>
        <taxon>Teleostei</taxon>
        <taxon>Neoteleostei</taxon>
        <taxon>Acanthomorphata</taxon>
        <taxon>Carangaria</taxon>
        <taxon>Pleuronectiformes</taxon>
        <taxon>Pleuronectoidei</taxon>
        <taxon>Scophthalmidae</taxon>
        <taxon>Scophthalmus</taxon>
    </lineage>
</organism>
<protein>
    <submittedName>
        <fullName evidence="1">Uncharacterized protein</fullName>
    </submittedName>
</protein>
<gene>
    <name evidence="1" type="ORF">SMAX5B_003393</name>
</gene>
<keyword evidence="2" id="KW-1185">Reference proteome</keyword>
<sequence length="50" mass="5683">MHGEEGMHMLSFEILSKLPPLTISDAIIHPAWERMTPSSTCCIWMEPVDL</sequence>
<accession>A0A2U9CQ33</accession>